<accession>A0AAN9TNC3</accession>
<comment type="caution">
    <text evidence="1">The sequence shown here is derived from an EMBL/GenBank/DDBJ whole genome shotgun (WGS) entry which is preliminary data.</text>
</comment>
<organism evidence="1 2">
    <name type="scientific">Parthenolecanium corni</name>
    <dbReference type="NCBI Taxonomy" id="536013"/>
    <lineage>
        <taxon>Eukaryota</taxon>
        <taxon>Metazoa</taxon>
        <taxon>Ecdysozoa</taxon>
        <taxon>Arthropoda</taxon>
        <taxon>Hexapoda</taxon>
        <taxon>Insecta</taxon>
        <taxon>Pterygota</taxon>
        <taxon>Neoptera</taxon>
        <taxon>Paraneoptera</taxon>
        <taxon>Hemiptera</taxon>
        <taxon>Sternorrhyncha</taxon>
        <taxon>Coccoidea</taxon>
        <taxon>Coccidae</taxon>
        <taxon>Parthenolecanium</taxon>
    </lineage>
</organism>
<evidence type="ECO:0000313" key="1">
    <source>
        <dbReference type="EMBL" id="KAK7576261.1"/>
    </source>
</evidence>
<dbReference type="Proteomes" id="UP001367676">
    <property type="component" value="Unassembled WGS sequence"/>
</dbReference>
<dbReference type="AlphaFoldDB" id="A0AAN9TNC3"/>
<name>A0AAN9TNC3_9HEMI</name>
<reference evidence="1 2" key="1">
    <citation type="submission" date="2024-03" db="EMBL/GenBank/DDBJ databases">
        <title>Adaptation during the transition from Ophiocordyceps entomopathogen to insect associate is accompanied by gene loss and intensified selection.</title>
        <authorList>
            <person name="Ward C.M."/>
            <person name="Onetto C.A."/>
            <person name="Borneman A.R."/>
        </authorList>
    </citation>
    <scope>NUCLEOTIDE SEQUENCE [LARGE SCALE GENOMIC DNA]</scope>
    <source>
        <strain evidence="1">AWRI1</strain>
        <tissue evidence="1">Single Adult Female</tissue>
    </source>
</reference>
<proteinExistence type="predicted"/>
<sequence>MVDEWCCEKKCFKVPDDQLDGIACDMCGAFNFCMCGCMSHSGKKLNHTIIVGPPLKMFECYKFDSAFECEYNDEKGVCIFYKSGGELSQLFVPEKVFQDKWLASYFDSLDDFNESLYLMIWLGGDDWELECL</sequence>
<gene>
    <name evidence="1" type="ORF">V9T40_012547</name>
</gene>
<protein>
    <submittedName>
        <fullName evidence="1">Uncharacterized protein</fullName>
    </submittedName>
</protein>
<keyword evidence="2" id="KW-1185">Reference proteome</keyword>
<evidence type="ECO:0000313" key="2">
    <source>
        <dbReference type="Proteomes" id="UP001367676"/>
    </source>
</evidence>
<dbReference type="EMBL" id="JBBCAQ010000036">
    <property type="protein sequence ID" value="KAK7576261.1"/>
    <property type="molecule type" value="Genomic_DNA"/>
</dbReference>